<dbReference type="AlphaFoldDB" id="A0A931BTK1"/>
<protein>
    <submittedName>
        <fullName evidence="2">RidA family protein</fullName>
    </submittedName>
</protein>
<evidence type="ECO:0000313" key="2">
    <source>
        <dbReference type="EMBL" id="MBF9235464.1"/>
    </source>
</evidence>
<keyword evidence="3" id="KW-1185">Reference proteome</keyword>
<feature type="domain" description="Endoribonuclease L-PSP/chorismate mutase-like" evidence="1">
    <location>
        <begin position="8"/>
        <end position="150"/>
    </location>
</feature>
<dbReference type="PANTHER" id="PTHR43760">
    <property type="entry name" value="ENDORIBONUCLEASE-RELATED"/>
    <property type="match status" value="1"/>
</dbReference>
<dbReference type="Gene3D" id="3.30.1330.40">
    <property type="entry name" value="RutC-like"/>
    <property type="match status" value="1"/>
</dbReference>
<organism evidence="2 3">
    <name type="scientific">Microvirga alba</name>
    <dbReference type="NCBI Taxonomy" id="2791025"/>
    <lineage>
        <taxon>Bacteria</taxon>
        <taxon>Pseudomonadati</taxon>
        <taxon>Pseudomonadota</taxon>
        <taxon>Alphaproteobacteria</taxon>
        <taxon>Hyphomicrobiales</taxon>
        <taxon>Methylobacteriaceae</taxon>
        <taxon>Microvirga</taxon>
    </lineage>
</organism>
<dbReference type="RefSeq" id="WP_196273459.1">
    <property type="nucleotide sequence ID" value="NZ_JADQDO010000014.1"/>
</dbReference>
<dbReference type="InterPro" id="IPR035959">
    <property type="entry name" value="RutC-like_sf"/>
</dbReference>
<name>A0A931BTK1_9HYPH</name>
<reference evidence="2" key="1">
    <citation type="submission" date="2020-11" db="EMBL/GenBank/DDBJ databases">
        <authorList>
            <person name="Kim M.K."/>
        </authorList>
    </citation>
    <scope>NUCLEOTIDE SEQUENCE</scope>
    <source>
        <strain evidence="2">BT350</strain>
    </source>
</reference>
<comment type="caution">
    <text evidence="2">The sequence shown here is derived from an EMBL/GenBank/DDBJ whole genome shotgun (WGS) entry which is preliminary data.</text>
</comment>
<dbReference type="Pfam" id="PF14588">
    <property type="entry name" value="YjgF_endoribonc"/>
    <property type="match status" value="1"/>
</dbReference>
<evidence type="ECO:0000259" key="1">
    <source>
        <dbReference type="Pfam" id="PF14588"/>
    </source>
</evidence>
<proteinExistence type="predicted"/>
<accession>A0A931BTK1</accession>
<gene>
    <name evidence="2" type="ORF">I2H38_19050</name>
</gene>
<dbReference type="EMBL" id="JADQDO010000014">
    <property type="protein sequence ID" value="MBF9235464.1"/>
    <property type="molecule type" value="Genomic_DNA"/>
</dbReference>
<evidence type="ECO:0000313" key="3">
    <source>
        <dbReference type="Proteomes" id="UP000599312"/>
    </source>
</evidence>
<dbReference type="CDD" id="cd02199">
    <property type="entry name" value="YjgF_YER057c_UK114_like_1"/>
    <property type="match status" value="1"/>
</dbReference>
<dbReference type="Proteomes" id="UP000599312">
    <property type="component" value="Unassembled WGS sequence"/>
</dbReference>
<dbReference type="SUPFAM" id="SSF55298">
    <property type="entry name" value="YjgF-like"/>
    <property type="match status" value="1"/>
</dbReference>
<dbReference type="InterPro" id="IPR013813">
    <property type="entry name" value="Endoribo_LPSP/chorism_mut-like"/>
</dbReference>
<sequence length="159" mass="16806">MTDKTEQKLKELTIELPAVTGSVKNYIHTKRTGNLLYVSGQLCFGPDGKIPPRYIGKIGSTVSAEDGYAAARLCLMHVLSHARLALGSLDAIKECVRLGGFVNAEPDCTDLAAVMNGASDAIVEILGERGRHSRTTIGVATLPLGSCVEVEAILEVAAL</sequence>
<dbReference type="PANTHER" id="PTHR43760:SF1">
    <property type="entry name" value="ENDORIBONUCLEASE L-PSP_CHORISMATE MUTASE-LIKE DOMAIN-CONTAINING PROTEIN"/>
    <property type="match status" value="1"/>
</dbReference>